<protein>
    <submittedName>
        <fullName evidence="1">Uncharacterized protein</fullName>
    </submittedName>
</protein>
<evidence type="ECO:0000313" key="2">
    <source>
        <dbReference type="Proteomes" id="UP000324800"/>
    </source>
</evidence>
<comment type="caution">
    <text evidence="1">The sequence shown here is derived from an EMBL/GenBank/DDBJ whole genome shotgun (WGS) entry which is preliminary data.</text>
</comment>
<dbReference type="Proteomes" id="UP000324800">
    <property type="component" value="Unassembled WGS sequence"/>
</dbReference>
<organism evidence="1 2">
    <name type="scientific">Streblomastix strix</name>
    <dbReference type="NCBI Taxonomy" id="222440"/>
    <lineage>
        <taxon>Eukaryota</taxon>
        <taxon>Metamonada</taxon>
        <taxon>Preaxostyla</taxon>
        <taxon>Oxymonadida</taxon>
        <taxon>Streblomastigidae</taxon>
        <taxon>Streblomastix</taxon>
    </lineage>
</organism>
<name>A0A5J4WU70_9EUKA</name>
<evidence type="ECO:0000313" key="1">
    <source>
        <dbReference type="EMBL" id="KAA6398518.1"/>
    </source>
</evidence>
<dbReference type="AlphaFoldDB" id="A0A5J4WU70"/>
<reference evidence="1 2" key="1">
    <citation type="submission" date="2019-03" db="EMBL/GenBank/DDBJ databases">
        <title>Single cell metagenomics reveals metabolic interactions within the superorganism composed of flagellate Streblomastix strix and complex community of Bacteroidetes bacteria on its surface.</title>
        <authorList>
            <person name="Treitli S.C."/>
            <person name="Kolisko M."/>
            <person name="Husnik F."/>
            <person name="Keeling P."/>
            <person name="Hampl V."/>
        </authorList>
    </citation>
    <scope>NUCLEOTIDE SEQUENCE [LARGE SCALE GENOMIC DNA]</scope>
    <source>
        <strain evidence="1">ST1C</strain>
    </source>
</reference>
<sequence length="159" mass="17831">MSFAYIRLIVMFLAVQDYYTEYLDSSASLATLVLYAKIAFGIVADDNISSALGFHERSKEEALSEGKIRVGQLKENTGIQIQSGDDVKIEVNMPERSAMFFVNEKVFPIIVTSLAQNVKLFVQSNELNTRIELLDVAQLHSPTPISSTQYLKPMEMCQL</sequence>
<dbReference type="EMBL" id="SNRW01000939">
    <property type="protein sequence ID" value="KAA6398518.1"/>
    <property type="molecule type" value="Genomic_DNA"/>
</dbReference>
<accession>A0A5J4WU70</accession>
<proteinExistence type="predicted"/>
<gene>
    <name evidence="1" type="ORF">EZS28_005956</name>
</gene>